<feature type="signal peptide" evidence="1">
    <location>
        <begin position="1"/>
        <end position="19"/>
    </location>
</feature>
<keyword evidence="1" id="KW-0732">Signal</keyword>
<accession>A0A5K3FIE5</accession>
<name>A0A5K3FIE5_MESCO</name>
<dbReference type="WBParaSite" id="MCU_008759-RA">
    <property type="protein sequence ID" value="MCU_008759-RA"/>
    <property type="gene ID" value="MCU_008759"/>
</dbReference>
<dbReference type="AlphaFoldDB" id="A0A5K3FIE5"/>
<protein>
    <submittedName>
        <fullName evidence="2">WSC domain-containing protein</fullName>
    </submittedName>
</protein>
<reference evidence="2" key="1">
    <citation type="submission" date="2019-11" db="UniProtKB">
        <authorList>
            <consortium name="WormBaseParasite"/>
        </authorList>
    </citation>
    <scope>IDENTIFICATION</scope>
</reference>
<proteinExistence type="predicted"/>
<feature type="chain" id="PRO_5024360357" evidence="1">
    <location>
        <begin position="20"/>
        <end position="161"/>
    </location>
</feature>
<evidence type="ECO:0000313" key="2">
    <source>
        <dbReference type="WBParaSite" id="MCU_008759-RA"/>
    </source>
</evidence>
<evidence type="ECO:0000256" key="1">
    <source>
        <dbReference type="SAM" id="SignalP"/>
    </source>
</evidence>
<organism evidence="2">
    <name type="scientific">Mesocestoides corti</name>
    <name type="common">Flatworm</name>
    <dbReference type="NCBI Taxonomy" id="53468"/>
    <lineage>
        <taxon>Eukaryota</taxon>
        <taxon>Metazoa</taxon>
        <taxon>Spiralia</taxon>
        <taxon>Lophotrochozoa</taxon>
        <taxon>Platyhelminthes</taxon>
        <taxon>Cestoda</taxon>
        <taxon>Eucestoda</taxon>
        <taxon>Cyclophyllidea</taxon>
        <taxon>Mesocestoididae</taxon>
        <taxon>Mesocestoides</taxon>
    </lineage>
</organism>
<sequence>MALMIVTTVLLLCCEPAVALWINYTSINILPFMSTYTEENAASFESCFANCTNVGPPADSGTYYSKLKMCYCGPLRGRNNPYFPYVNLDLTAFILENGFDCSCSERILKNTDGMITSITATDIDECENLCFKYDKMVNVVTFYETSVGFSFPFVCILKRIV</sequence>